<dbReference type="PANTHER" id="PTHR43773:SF1">
    <property type="entry name" value="MAGNESIUM TRANSPORTER MGTE"/>
    <property type="match status" value="1"/>
</dbReference>
<dbReference type="Pfam" id="PF00571">
    <property type="entry name" value="CBS"/>
    <property type="match status" value="2"/>
</dbReference>
<dbReference type="Pfam" id="PF01769">
    <property type="entry name" value="MgtE"/>
    <property type="match status" value="1"/>
</dbReference>
<feature type="transmembrane region" description="Helical" evidence="8">
    <location>
        <begin position="275"/>
        <end position="301"/>
    </location>
</feature>
<evidence type="ECO:0000256" key="1">
    <source>
        <dbReference type="ARBA" id="ARBA00004141"/>
    </source>
</evidence>
<comment type="subcellular location">
    <subcellularLocation>
        <location evidence="1">Membrane</location>
        <topology evidence="1">Multi-pass membrane protein</topology>
    </subcellularLocation>
</comment>
<evidence type="ECO:0000256" key="8">
    <source>
        <dbReference type="SAM" id="Phobius"/>
    </source>
</evidence>
<comment type="similarity">
    <text evidence="2">Belongs to the SLC41A transporter family.</text>
</comment>
<dbReference type="SMART" id="SM00116">
    <property type="entry name" value="CBS"/>
    <property type="match status" value="2"/>
</dbReference>
<dbReference type="InterPro" id="IPR046342">
    <property type="entry name" value="CBS_dom_sf"/>
</dbReference>
<feature type="transmembrane region" description="Helical" evidence="8">
    <location>
        <begin position="176"/>
        <end position="196"/>
    </location>
</feature>
<proteinExistence type="inferred from homology"/>
<sequence length="341" mass="38242">MENSTPKFIRSSHLKSDMAGVIMLPISKVPVVKTTDTISEIEKNLLKKIENLDTINYIYIVDSEQKLKGVISIKEIFLKSKETVVSEIMDRKLVRVRLRTDQERVALLAVKYNLKAIPVVDKTEKLLGVVSSDIILGILYKEATEDILRLAGVERFNENILDITKQPSRIIILARLPWLLVGLTGGIFAAKILGFFETTLEAQIIFAFFIPVMLYMANAVAIQSQTIFIRSLTLNPELKTTTYFSKEIKIGGFIALVCALLFTLISFFWQTSPFIGVILGLSMFISTTWAVALSIIIPWLLRSFKKDPAIGSGPFSTIANDISTLIIYFSIVSLMTKFFSI</sequence>
<dbReference type="PROSITE" id="PS51371">
    <property type="entry name" value="CBS"/>
    <property type="match status" value="2"/>
</dbReference>
<gene>
    <name evidence="10" type="ORF">LCGC14_0256480</name>
</gene>
<keyword evidence="3" id="KW-0813">Transport</keyword>
<dbReference type="PANTHER" id="PTHR43773">
    <property type="entry name" value="MAGNESIUM TRANSPORTER MGTE"/>
    <property type="match status" value="1"/>
</dbReference>
<dbReference type="EMBL" id="LAZR01000136">
    <property type="protein sequence ID" value="KKN87607.1"/>
    <property type="molecule type" value="Genomic_DNA"/>
</dbReference>
<feature type="domain" description="CBS" evidence="9">
    <location>
        <begin position="23"/>
        <end position="87"/>
    </location>
</feature>
<keyword evidence="7 8" id="KW-0472">Membrane</keyword>
<dbReference type="SUPFAM" id="SSF161093">
    <property type="entry name" value="MgtE membrane domain-like"/>
    <property type="match status" value="1"/>
</dbReference>
<evidence type="ECO:0000256" key="2">
    <source>
        <dbReference type="ARBA" id="ARBA00009749"/>
    </source>
</evidence>
<evidence type="ECO:0000256" key="6">
    <source>
        <dbReference type="ARBA" id="ARBA00022989"/>
    </source>
</evidence>
<dbReference type="Gene3D" id="1.10.357.20">
    <property type="entry name" value="SLC41 divalent cation transporters, integral membrane domain"/>
    <property type="match status" value="1"/>
</dbReference>
<dbReference type="GO" id="GO:0015095">
    <property type="term" value="F:magnesium ion transmembrane transporter activity"/>
    <property type="evidence" value="ECO:0007669"/>
    <property type="project" value="InterPro"/>
</dbReference>
<dbReference type="InterPro" id="IPR006669">
    <property type="entry name" value="MgtE_transporter"/>
</dbReference>
<dbReference type="SUPFAM" id="SSF54631">
    <property type="entry name" value="CBS-domain pair"/>
    <property type="match status" value="1"/>
</dbReference>
<feature type="domain" description="CBS" evidence="9">
    <location>
        <begin position="89"/>
        <end position="145"/>
    </location>
</feature>
<protein>
    <recommendedName>
        <fullName evidence="9">CBS domain-containing protein</fullName>
    </recommendedName>
</protein>
<feature type="transmembrane region" description="Helical" evidence="8">
    <location>
        <begin position="202"/>
        <end position="229"/>
    </location>
</feature>
<feature type="transmembrane region" description="Helical" evidence="8">
    <location>
        <begin position="250"/>
        <end position="269"/>
    </location>
</feature>
<evidence type="ECO:0000259" key="9">
    <source>
        <dbReference type="PROSITE" id="PS51371"/>
    </source>
</evidence>
<keyword evidence="5" id="KW-0460">Magnesium</keyword>
<organism evidence="10">
    <name type="scientific">marine sediment metagenome</name>
    <dbReference type="NCBI Taxonomy" id="412755"/>
    <lineage>
        <taxon>unclassified sequences</taxon>
        <taxon>metagenomes</taxon>
        <taxon>ecological metagenomes</taxon>
    </lineage>
</organism>
<evidence type="ECO:0000256" key="7">
    <source>
        <dbReference type="ARBA" id="ARBA00023136"/>
    </source>
</evidence>
<evidence type="ECO:0000256" key="3">
    <source>
        <dbReference type="ARBA" id="ARBA00022448"/>
    </source>
</evidence>
<comment type="caution">
    <text evidence="10">The sequence shown here is derived from an EMBL/GenBank/DDBJ whole genome shotgun (WGS) entry which is preliminary data.</text>
</comment>
<reference evidence="10" key="1">
    <citation type="journal article" date="2015" name="Nature">
        <title>Complex archaea that bridge the gap between prokaryotes and eukaryotes.</title>
        <authorList>
            <person name="Spang A."/>
            <person name="Saw J.H."/>
            <person name="Jorgensen S.L."/>
            <person name="Zaremba-Niedzwiedzka K."/>
            <person name="Martijn J."/>
            <person name="Lind A.E."/>
            <person name="van Eijk R."/>
            <person name="Schleper C."/>
            <person name="Guy L."/>
            <person name="Ettema T.J."/>
        </authorList>
    </citation>
    <scope>NUCLEOTIDE SEQUENCE</scope>
</reference>
<evidence type="ECO:0000256" key="5">
    <source>
        <dbReference type="ARBA" id="ARBA00022842"/>
    </source>
</evidence>
<accession>A0A0F9UJQ9</accession>
<dbReference type="Gene3D" id="3.10.580.10">
    <property type="entry name" value="CBS-domain"/>
    <property type="match status" value="1"/>
</dbReference>
<keyword evidence="6 8" id="KW-1133">Transmembrane helix</keyword>
<keyword evidence="4 8" id="KW-0812">Transmembrane</keyword>
<dbReference type="GO" id="GO:0016020">
    <property type="term" value="C:membrane"/>
    <property type="evidence" value="ECO:0007669"/>
    <property type="project" value="UniProtKB-SubCell"/>
</dbReference>
<dbReference type="AlphaFoldDB" id="A0A0F9UJQ9"/>
<name>A0A0F9UJQ9_9ZZZZ</name>
<dbReference type="InterPro" id="IPR006667">
    <property type="entry name" value="SLC41_membr_dom"/>
</dbReference>
<evidence type="ECO:0000313" key="10">
    <source>
        <dbReference type="EMBL" id="KKN87607.1"/>
    </source>
</evidence>
<dbReference type="InterPro" id="IPR000644">
    <property type="entry name" value="CBS_dom"/>
</dbReference>
<evidence type="ECO:0000256" key="4">
    <source>
        <dbReference type="ARBA" id="ARBA00022692"/>
    </source>
</evidence>
<dbReference type="CDD" id="cd04606">
    <property type="entry name" value="CBS_pair_Mg_transporter"/>
    <property type="match status" value="1"/>
</dbReference>
<dbReference type="InterPro" id="IPR036739">
    <property type="entry name" value="SLC41_membr_dom_sf"/>
</dbReference>